<feature type="repeat" description="WD" evidence="3">
    <location>
        <begin position="1081"/>
        <end position="1112"/>
    </location>
</feature>
<dbReference type="RefSeq" id="WP_322877948.1">
    <property type="nucleotide sequence ID" value="NZ_JAVMIP010000005.1"/>
</dbReference>
<feature type="repeat" description="WD" evidence="3">
    <location>
        <begin position="894"/>
        <end position="928"/>
    </location>
</feature>
<reference evidence="5" key="1">
    <citation type="submission" date="2023-07" db="EMBL/GenBank/DDBJ databases">
        <authorList>
            <person name="Luz R."/>
            <person name="Cordeiro R."/>
            <person name="Fonseca A."/>
            <person name="Goncalves V."/>
        </authorList>
    </citation>
    <scope>NUCLEOTIDE SEQUENCE [LARGE SCALE GENOMIC DNA]</scope>
    <source>
        <strain evidence="5">BACA0444</strain>
    </source>
</reference>
<feature type="repeat" description="WD" evidence="3">
    <location>
        <begin position="813"/>
        <end position="854"/>
    </location>
</feature>
<dbReference type="InterPro" id="IPR019775">
    <property type="entry name" value="WD40_repeat_CS"/>
</dbReference>
<evidence type="ECO:0000256" key="2">
    <source>
        <dbReference type="ARBA" id="ARBA00022737"/>
    </source>
</evidence>
<dbReference type="PROSITE" id="PS50294">
    <property type="entry name" value="WD_REPEATS_REGION"/>
    <property type="match status" value="4"/>
</dbReference>
<dbReference type="PANTHER" id="PTHR22847:SF637">
    <property type="entry name" value="WD REPEAT DOMAIN 5B"/>
    <property type="match status" value="1"/>
</dbReference>
<keyword evidence="2" id="KW-0677">Repeat</keyword>
<evidence type="ECO:0000256" key="3">
    <source>
        <dbReference type="PROSITE-ProRule" id="PRU00221"/>
    </source>
</evidence>
<dbReference type="InterPro" id="IPR011041">
    <property type="entry name" value="Quinoprot_gluc/sorb_DH_b-prop"/>
</dbReference>
<dbReference type="PROSITE" id="PS50082">
    <property type="entry name" value="WD_REPEATS_2"/>
    <property type="match status" value="6"/>
</dbReference>
<dbReference type="InterPro" id="IPR011043">
    <property type="entry name" value="Gal_Oxase/kelch_b-propeller"/>
</dbReference>
<feature type="repeat" description="WD" evidence="3">
    <location>
        <begin position="853"/>
        <end position="887"/>
    </location>
</feature>
<dbReference type="SUPFAM" id="SSF50998">
    <property type="entry name" value="Quinoprotein alcohol dehydrogenase-like"/>
    <property type="match status" value="1"/>
</dbReference>
<feature type="repeat" description="WD" evidence="3">
    <location>
        <begin position="990"/>
        <end position="1039"/>
    </location>
</feature>
<dbReference type="Gene3D" id="2.130.10.10">
    <property type="entry name" value="YVTN repeat-like/Quinoprotein amine dehydrogenase"/>
    <property type="match status" value="3"/>
</dbReference>
<dbReference type="InterPro" id="IPR001680">
    <property type="entry name" value="WD40_rpt"/>
</dbReference>
<dbReference type="SUPFAM" id="SSF50965">
    <property type="entry name" value="Galactose oxidase, central domain"/>
    <property type="match status" value="1"/>
</dbReference>
<gene>
    <name evidence="4" type="ORF">RIF25_07625</name>
</gene>
<evidence type="ECO:0000313" key="5">
    <source>
        <dbReference type="Proteomes" id="UP001268256"/>
    </source>
</evidence>
<evidence type="ECO:0000313" key="4">
    <source>
        <dbReference type="EMBL" id="MDS3860680.1"/>
    </source>
</evidence>
<dbReference type="Pfam" id="PF14516">
    <property type="entry name" value="AAA_35"/>
    <property type="match status" value="1"/>
</dbReference>
<keyword evidence="1 3" id="KW-0853">WD repeat</keyword>
<keyword evidence="5" id="KW-1185">Reference proteome</keyword>
<dbReference type="Pfam" id="PF00400">
    <property type="entry name" value="WD40"/>
    <property type="match status" value="7"/>
</dbReference>
<accession>A0AAE4FTJ4</accession>
<dbReference type="EMBL" id="JAVMIP010000005">
    <property type="protein sequence ID" value="MDS3860680.1"/>
    <property type="molecule type" value="Genomic_DNA"/>
</dbReference>
<dbReference type="CDD" id="cd00200">
    <property type="entry name" value="WD40"/>
    <property type="match status" value="1"/>
</dbReference>
<name>A0AAE4FTJ4_9CYAN</name>
<proteinExistence type="predicted"/>
<organism evidence="4 5">
    <name type="scientific">Pseudocalidococcus azoricus BACA0444</name>
    <dbReference type="NCBI Taxonomy" id="2918990"/>
    <lineage>
        <taxon>Bacteria</taxon>
        <taxon>Bacillati</taxon>
        <taxon>Cyanobacteriota</taxon>
        <taxon>Cyanophyceae</taxon>
        <taxon>Acaryochloridales</taxon>
        <taxon>Thermosynechococcaceae</taxon>
        <taxon>Pseudocalidococcus</taxon>
        <taxon>Pseudocalidococcus azoricus</taxon>
    </lineage>
</organism>
<sequence>MTSPPLVSSSISYQVGGSLPNSARTYVQRAADMALFDGLMGGEFCYVLNARQMGKSSLRVQVMQRLQAAGVACAAVDITKIGSQNINSDQWYASLIGALVQGFGLGEQFQLRAWWRERAYLGPVQRLGDFVETVLLDLISTPLVIFIDEIDSLLSLPFATDDFFTWMRACYNQRVDNPAFNRLTFALMGVTTPANLIQDKQRTPFNIGRAIPLEGLALPAAAPLAQGLADLSPNPETVLQAILDWTGGQPFLTQKLCRLAQQHLLDPIPPGQETATINQLVQARVLTDWEHHDEPEHLKTIRNRILANEQRASRILGLYQHLLQTGTIPADDSSEQIELRLTGLVAYDQGQLRVFNPIYAQVFDLAWVEFQLGQLRPYGVLLQAWVESNCSDTSRLLRGESLKEALSWASDKSLSDQDYQFLAASQDWQQQETQRTLIIERQEKEAMAQANRILSQASQQARRLGQLSLAGLGLVSVIAIVVGTGLVRTSQELQSSQASLGLEQDSINILNQFPSQPLPSLVAAIENGRELLRIVGPQPLSQYPTTRPILTLNTILSRILARNQWNIAKPLVGSSLTQDGQVLTVLTDGQVQRWNIQGEKLAQAQLSTQPLVGMRFNPEGEQLALFTQAGTGEVWNLAGQPQKLFTLGNLATGLASFKFSPTQTTLAGLTNQGEVLVWAANGRLQSRFFAQAPKGFSLAYAPNGQTLVTTGNDGFIRLWTLSGQLVGAWQAGLGQAVIQKSVIFINHKKIATVGEDGILRLWTTQGQQINQWRVSLTPAYLVGASPSGETLLTLSEDNIIRLWTVNGLLQHELSGHERFVTSVDFNQRTKTLLSSDPSGRLFLWDFQPRDKLWSAGQASVWHVNFSPQGDHLATAGKDGSLKLWQLNGQLSQRIQASSQGMNTVEFSPDGQSLAFGGDDGTVGIWPLQQHPNSVLSLQPPGPAIYAVDFSGDGQYLAAAGKTGEILVWSGPFTATADQFPAWPPQSARKFHGHTGAIWGLRFLPPTPGAENSPTSTVVSTGQDGWVRFWNVKTGKLIREFNPQQGWLTSLNITPDGKTVIVAGEGGIIGLWELNGRKIRQFRGHMSSILSLGLSQDGEMIVSAGQDGIVSVWALSGQPIATVNDQAGISYTLDVSPAASQHLAVAGQNDQVYLMPLYSLPDLIQQGCHWLNDFRVTHLTAQAACPAPPNRH</sequence>
<protein>
    <submittedName>
        <fullName evidence="4">AAA-like domain-containing protein</fullName>
    </submittedName>
</protein>
<dbReference type="InterPro" id="IPR011047">
    <property type="entry name" value="Quinoprotein_ADH-like_sf"/>
</dbReference>
<evidence type="ECO:0000256" key="1">
    <source>
        <dbReference type="ARBA" id="ARBA00022574"/>
    </source>
</evidence>
<dbReference type="SUPFAM" id="SSF52540">
    <property type="entry name" value="P-loop containing nucleoside triphosphate hydrolases"/>
    <property type="match status" value="1"/>
</dbReference>
<dbReference type="Proteomes" id="UP001268256">
    <property type="component" value="Unassembled WGS sequence"/>
</dbReference>
<dbReference type="InterPro" id="IPR027417">
    <property type="entry name" value="P-loop_NTPase"/>
</dbReference>
<dbReference type="Gene3D" id="3.40.50.300">
    <property type="entry name" value="P-loop containing nucleotide triphosphate hydrolases"/>
    <property type="match status" value="1"/>
</dbReference>
<dbReference type="PROSITE" id="PS00678">
    <property type="entry name" value="WD_REPEATS_1"/>
    <property type="match status" value="1"/>
</dbReference>
<dbReference type="PANTHER" id="PTHR22847">
    <property type="entry name" value="WD40 REPEAT PROTEIN"/>
    <property type="match status" value="1"/>
</dbReference>
<feature type="repeat" description="WD" evidence="3">
    <location>
        <begin position="697"/>
        <end position="722"/>
    </location>
</feature>
<dbReference type="SUPFAM" id="SSF50952">
    <property type="entry name" value="Soluble quinoprotein glucose dehydrogenase"/>
    <property type="match status" value="1"/>
</dbReference>
<comment type="caution">
    <text evidence="4">The sequence shown here is derived from an EMBL/GenBank/DDBJ whole genome shotgun (WGS) entry which is preliminary data.</text>
</comment>
<dbReference type="InterPro" id="IPR015943">
    <property type="entry name" value="WD40/YVTN_repeat-like_dom_sf"/>
</dbReference>
<dbReference type="AlphaFoldDB" id="A0AAE4FTJ4"/>
<dbReference type="SMART" id="SM00320">
    <property type="entry name" value="WD40"/>
    <property type="match status" value="12"/>
</dbReference>